<evidence type="ECO:0000313" key="2">
    <source>
        <dbReference type="Proteomes" id="UP000249402"/>
    </source>
</evidence>
<reference evidence="1 2" key="1">
    <citation type="submission" date="2018-02" db="EMBL/GenBank/DDBJ databases">
        <title>The genomes of Aspergillus section Nigri reveals drivers in fungal speciation.</title>
        <authorList>
            <consortium name="DOE Joint Genome Institute"/>
            <person name="Vesth T.C."/>
            <person name="Nybo J."/>
            <person name="Theobald S."/>
            <person name="Brandl J."/>
            <person name="Frisvad J.C."/>
            <person name="Nielsen K.F."/>
            <person name="Lyhne E.K."/>
            <person name="Kogle M.E."/>
            <person name="Kuo A."/>
            <person name="Riley R."/>
            <person name="Clum A."/>
            <person name="Nolan M."/>
            <person name="Lipzen A."/>
            <person name="Salamov A."/>
            <person name="Henrissat B."/>
            <person name="Wiebenga A."/>
            <person name="De vries R.P."/>
            <person name="Grigoriev I.V."/>
            <person name="Mortensen U.H."/>
            <person name="Andersen M.R."/>
            <person name="Baker S.E."/>
        </authorList>
    </citation>
    <scope>NUCLEOTIDE SEQUENCE [LARGE SCALE GENOMIC DNA]</scope>
    <source>
        <strain evidence="1 2">CBS 121593</strain>
    </source>
</reference>
<dbReference type="Proteomes" id="UP000249402">
    <property type="component" value="Unassembled WGS sequence"/>
</dbReference>
<gene>
    <name evidence="1" type="ORF">BO80DRAFT_441078</name>
</gene>
<dbReference type="EMBL" id="KZ824421">
    <property type="protein sequence ID" value="RAL05497.1"/>
    <property type="molecule type" value="Genomic_DNA"/>
</dbReference>
<evidence type="ECO:0000313" key="1">
    <source>
        <dbReference type="EMBL" id="RAL05497.1"/>
    </source>
</evidence>
<organism evidence="1 2">
    <name type="scientific">Aspergillus ibericus CBS 121593</name>
    <dbReference type="NCBI Taxonomy" id="1448316"/>
    <lineage>
        <taxon>Eukaryota</taxon>
        <taxon>Fungi</taxon>
        <taxon>Dikarya</taxon>
        <taxon>Ascomycota</taxon>
        <taxon>Pezizomycotina</taxon>
        <taxon>Eurotiomycetes</taxon>
        <taxon>Eurotiomycetidae</taxon>
        <taxon>Eurotiales</taxon>
        <taxon>Aspergillaceae</taxon>
        <taxon>Aspergillus</taxon>
        <taxon>Aspergillus subgen. Circumdati</taxon>
    </lineage>
</organism>
<dbReference type="GeneID" id="37226032"/>
<keyword evidence="2" id="KW-1185">Reference proteome</keyword>
<dbReference type="OrthoDB" id="10419735at2759"/>
<dbReference type="VEuPathDB" id="FungiDB:BO80DRAFT_441078"/>
<sequence length="166" mass="19531">MEPERLPWEDNRGPIRQKLLERGIMFQDAYNLDNNNVIVHIEVSQQAIEENLPDFALRNDYPVKNPGLPMLLSAFLKAALDSLRGRIERKQIRIPYDGSKHHLVCTFQPRANRAGRVLEELHKQMRLDFVGLDFDVQATQFFPYRTTFLQMDYRRPIVGNYDIFLD</sequence>
<proteinExistence type="predicted"/>
<dbReference type="AlphaFoldDB" id="A0A395HC42"/>
<dbReference type="RefSeq" id="XP_025579824.1">
    <property type="nucleotide sequence ID" value="XM_025721167.1"/>
</dbReference>
<accession>A0A395HC42</accession>
<name>A0A395HC42_9EURO</name>
<protein>
    <submittedName>
        <fullName evidence="1">Uncharacterized protein</fullName>
    </submittedName>
</protein>